<keyword evidence="3" id="KW-1185">Reference proteome</keyword>
<organism evidence="2 3">
    <name type="scientific">Methanolobus tindarius DSM 2278</name>
    <dbReference type="NCBI Taxonomy" id="1090322"/>
    <lineage>
        <taxon>Archaea</taxon>
        <taxon>Methanobacteriati</taxon>
        <taxon>Methanobacteriota</taxon>
        <taxon>Stenosarchaea group</taxon>
        <taxon>Methanomicrobia</taxon>
        <taxon>Methanosarcinales</taxon>
        <taxon>Methanosarcinaceae</taxon>
        <taxon>Methanolobus</taxon>
    </lineage>
</organism>
<gene>
    <name evidence="2" type="ORF">MettiDRAFT_2632</name>
</gene>
<protein>
    <submittedName>
        <fullName evidence="2">Uncharacterized protein</fullName>
    </submittedName>
</protein>
<feature type="transmembrane region" description="Helical" evidence="1">
    <location>
        <begin position="34"/>
        <end position="55"/>
    </location>
</feature>
<sequence>MKLPENTHVDATEFQNKEDDDVGYITWLQTLKTAFAGFFVGTALFPLTAVIDTIVPDSDWIVTYMAKILLFLPIPVFVVTVLLSYAIRHEIKQFAIKYRRDE</sequence>
<proteinExistence type="predicted"/>
<accession>W9DTM7</accession>
<keyword evidence="1" id="KW-1133">Transmembrane helix</keyword>
<evidence type="ECO:0000313" key="2">
    <source>
        <dbReference type="EMBL" id="ETA69138.1"/>
    </source>
</evidence>
<reference evidence="2 3" key="1">
    <citation type="submission" date="2013-08" db="EMBL/GenBank/DDBJ databases">
        <authorList>
            <consortium name="DOE Joint Genome Institute"/>
            <person name="Eisen J."/>
            <person name="Huntemann M."/>
            <person name="Han J."/>
            <person name="Chen A."/>
            <person name="Kyrpides N."/>
            <person name="Mavromatis K."/>
            <person name="Markowitz V."/>
            <person name="Palaniappan K."/>
            <person name="Ivanova N."/>
            <person name="Schaumberg A."/>
            <person name="Pati A."/>
            <person name="Liolios K."/>
            <person name="Nordberg H.P."/>
            <person name="Cantor M.N."/>
            <person name="Hua S.X."/>
            <person name="Woyke T."/>
        </authorList>
    </citation>
    <scope>NUCLEOTIDE SEQUENCE [LARGE SCALE GENOMIC DNA]</scope>
    <source>
        <strain evidence="2 3">DSM 2278</strain>
    </source>
</reference>
<evidence type="ECO:0000256" key="1">
    <source>
        <dbReference type="SAM" id="Phobius"/>
    </source>
</evidence>
<name>W9DTM7_METTI</name>
<comment type="caution">
    <text evidence="2">The sequence shown here is derived from an EMBL/GenBank/DDBJ whole genome shotgun (WGS) entry which is preliminary data.</text>
</comment>
<keyword evidence="1" id="KW-0812">Transmembrane</keyword>
<dbReference type="AlphaFoldDB" id="W9DTM7"/>
<dbReference type="Proteomes" id="UP000019483">
    <property type="component" value="Unassembled WGS sequence"/>
</dbReference>
<feature type="transmembrane region" description="Helical" evidence="1">
    <location>
        <begin position="61"/>
        <end position="87"/>
    </location>
</feature>
<evidence type="ECO:0000313" key="3">
    <source>
        <dbReference type="Proteomes" id="UP000019483"/>
    </source>
</evidence>
<dbReference type="EMBL" id="AZAJ01000001">
    <property type="protein sequence ID" value="ETA69138.1"/>
    <property type="molecule type" value="Genomic_DNA"/>
</dbReference>
<dbReference type="RefSeq" id="WP_023846271.1">
    <property type="nucleotide sequence ID" value="NZ_AZAJ01000001.1"/>
</dbReference>
<dbReference type="STRING" id="1090322.MettiDRAFT_2632"/>
<keyword evidence="1" id="KW-0472">Membrane</keyword>